<dbReference type="SUPFAM" id="SSF47576">
    <property type="entry name" value="Calponin-homology domain, CH-domain"/>
    <property type="match status" value="1"/>
</dbReference>
<keyword evidence="5" id="KW-1185">Reference proteome</keyword>
<dbReference type="PANTHER" id="PTHR11915">
    <property type="entry name" value="SPECTRIN/FILAMIN RELATED CYTOSKELETAL PROTEIN"/>
    <property type="match status" value="1"/>
</dbReference>
<evidence type="ECO:0000256" key="2">
    <source>
        <dbReference type="ARBA" id="ARBA00023203"/>
    </source>
</evidence>
<keyword evidence="1" id="KW-0677">Repeat</keyword>
<dbReference type="Gene3D" id="1.20.58.60">
    <property type="match status" value="1"/>
</dbReference>
<dbReference type="GO" id="GO:0003779">
    <property type="term" value="F:actin binding"/>
    <property type="evidence" value="ECO:0007669"/>
    <property type="project" value="UniProtKB-KW"/>
</dbReference>
<dbReference type="CDD" id="cd21193">
    <property type="entry name" value="CH_beta_spectrin_rpt1"/>
    <property type="match status" value="1"/>
</dbReference>
<feature type="compositionally biased region" description="Polar residues" evidence="3">
    <location>
        <begin position="1"/>
        <end position="11"/>
    </location>
</feature>
<dbReference type="CDD" id="cd21194">
    <property type="entry name" value="CH_beta_spectrin_rpt2"/>
    <property type="match status" value="1"/>
</dbReference>
<protein>
    <submittedName>
        <fullName evidence="6">Calponin-homology (CH) domain-containing protein</fullName>
    </submittedName>
</protein>
<dbReference type="PROSITE" id="PS50021">
    <property type="entry name" value="CH"/>
    <property type="match status" value="2"/>
</dbReference>
<dbReference type="Gene3D" id="1.10.418.10">
    <property type="entry name" value="Calponin-like domain"/>
    <property type="match status" value="2"/>
</dbReference>
<dbReference type="Proteomes" id="UP000887566">
    <property type="component" value="Unplaced"/>
</dbReference>
<dbReference type="FunFam" id="1.10.418.10:FF:000043">
    <property type="entry name" value="Spectrin beta chain, non-erythrocytic"/>
    <property type="match status" value="1"/>
</dbReference>
<keyword evidence="2" id="KW-0009">Actin-binding</keyword>
<feature type="region of interest" description="Disordered" evidence="3">
    <location>
        <begin position="1"/>
        <end position="30"/>
    </location>
</feature>
<evidence type="ECO:0000259" key="4">
    <source>
        <dbReference type="PROSITE" id="PS50021"/>
    </source>
</evidence>
<accession>A0A914X4U0</accession>
<feature type="domain" description="Calponin-homology (CH)" evidence="4">
    <location>
        <begin position="171"/>
        <end position="276"/>
    </location>
</feature>
<dbReference type="InterPro" id="IPR001589">
    <property type="entry name" value="Actinin_actin-bd_CS"/>
</dbReference>
<proteinExistence type="predicted"/>
<name>A0A914X4U0_9BILA</name>
<evidence type="ECO:0000313" key="6">
    <source>
        <dbReference type="WBParaSite" id="PSAMB.scaffold634size45022.g7523.t1"/>
    </source>
</evidence>
<reference evidence="6" key="1">
    <citation type="submission" date="2022-11" db="UniProtKB">
        <authorList>
            <consortium name="WormBaseParasite"/>
        </authorList>
    </citation>
    <scope>IDENTIFICATION</scope>
</reference>
<evidence type="ECO:0000256" key="3">
    <source>
        <dbReference type="SAM" id="MobiDB-lite"/>
    </source>
</evidence>
<sequence length="347" mass="40100">MSRNDSYSVNRNGYGGGPPPSSAPPDDEFSDKTAYFEKNRIKLLQDERVHIQKKTFTKWCNSFLNKARLEVVDLFVDIGDGVLLMKLLEIISGEKLGKPNRGRMRVQKIENLNKSLDFLKRKKIQLENIGAEDILDRNERLILGLIWTIILRFQIDTIEIENDEDATGERRRAKDALLLWCQRKTAGYPHVKIENFTTSWRNGLGFNALIHAHRPDLINYDGLNPQDHIASLNNAFDVAEKRLDIARLLDAEDVDTNRPDEKSIITYVSMYYHYFAKQKTELTGARRVAKIMGGIMEADRLQDDFETLSSDLLAWITETIKQLNNHRFPNSLKGIQDELVRFKNYRT</sequence>
<dbReference type="AlphaFoldDB" id="A0A914X4U0"/>
<dbReference type="Pfam" id="PF00307">
    <property type="entry name" value="CH"/>
    <property type="match status" value="2"/>
</dbReference>
<dbReference type="WBParaSite" id="PSAMB.scaffold634size45022.g7523.t1">
    <property type="protein sequence ID" value="PSAMB.scaffold634size45022.g7523.t1"/>
    <property type="gene ID" value="PSAMB.scaffold634size45022.g7523"/>
</dbReference>
<dbReference type="PROSITE" id="PS00020">
    <property type="entry name" value="ACTININ_2"/>
    <property type="match status" value="1"/>
</dbReference>
<evidence type="ECO:0000256" key="1">
    <source>
        <dbReference type="ARBA" id="ARBA00022737"/>
    </source>
</evidence>
<dbReference type="SUPFAM" id="SSF46966">
    <property type="entry name" value="Spectrin repeat"/>
    <property type="match status" value="1"/>
</dbReference>
<evidence type="ECO:0000313" key="5">
    <source>
        <dbReference type="Proteomes" id="UP000887566"/>
    </source>
</evidence>
<feature type="domain" description="Calponin-homology (CH)" evidence="4">
    <location>
        <begin position="50"/>
        <end position="154"/>
    </location>
</feature>
<dbReference type="InterPro" id="IPR036872">
    <property type="entry name" value="CH_dom_sf"/>
</dbReference>
<dbReference type="PROSITE" id="PS00019">
    <property type="entry name" value="ACTININ_1"/>
    <property type="match status" value="1"/>
</dbReference>
<dbReference type="InterPro" id="IPR001715">
    <property type="entry name" value="CH_dom"/>
</dbReference>
<organism evidence="5 6">
    <name type="scientific">Plectus sambesii</name>
    <dbReference type="NCBI Taxonomy" id="2011161"/>
    <lineage>
        <taxon>Eukaryota</taxon>
        <taxon>Metazoa</taxon>
        <taxon>Ecdysozoa</taxon>
        <taxon>Nematoda</taxon>
        <taxon>Chromadorea</taxon>
        <taxon>Plectida</taxon>
        <taxon>Plectina</taxon>
        <taxon>Plectoidea</taxon>
        <taxon>Plectidae</taxon>
        <taxon>Plectus</taxon>
    </lineage>
</organism>
<dbReference type="FunFam" id="1.10.418.10:FF:000001">
    <property type="entry name" value="Actinin alpha 1"/>
    <property type="match status" value="1"/>
</dbReference>
<dbReference type="SMART" id="SM00033">
    <property type="entry name" value="CH"/>
    <property type="match status" value="2"/>
</dbReference>